<evidence type="ECO:0000256" key="1">
    <source>
        <dbReference type="SAM" id="MobiDB-lite"/>
    </source>
</evidence>
<dbReference type="EMBL" id="CM004396">
    <property type="protein sequence ID" value="OAY39710.1"/>
    <property type="molecule type" value="Genomic_DNA"/>
</dbReference>
<feature type="region of interest" description="Disordered" evidence="1">
    <location>
        <begin position="32"/>
        <end position="94"/>
    </location>
</feature>
<protein>
    <submittedName>
        <fullName evidence="2">Uncharacterized protein</fullName>
    </submittedName>
</protein>
<evidence type="ECO:0000313" key="2">
    <source>
        <dbReference type="EMBL" id="OAY39710.1"/>
    </source>
</evidence>
<sequence length="151" mass="17443">MALQLNRNMFAILIDEESDDLSKIIDKYLANLTASPPQENNKKQKRQPKQKQEQEQAELSPEIQKPMPLVLPDHNEKQQQQEFKNSHDKQGSDEWIQVTKGSKNNIKKYKELVAANKIVMVMGELANEAEETDVDRVLEENQEETNLVTIE</sequence>
<dbReference type="AlphaFoldDB" id="A0A2C9V5I1"/>
<reference evidence="2" key="1">
    <citation type="submission" date="2016-02" db="EMBL/GenBank/DDBJ databases">
        <title>WGS assembly of Manihot esculenta.</title>
        <authorList>
            <person name="Bredeson J.V."/>
            <person name="Prochnik S.E."/>
            <person name="Lyons J.B."/>
            <person name="Schmutz J."/>
            <person name="Grimwood J."/>
            <person name="Vrebalov J."/>
            <person name="Bart R.S."/>
            <person name="Amuge T."/>
            <person name="Ferguson M.E."/>
            <person name="Green R."/>
            <person name="Putnam N."/>
            <person name="Stites J."/>
            <person name="Rounsley S."/>
            <person name="Rokhsar D.S."/>
        </authorList>
    </citation>
    <scope>NUCLEOTIDE SEQUENCE [LARGE SCALE GENOMIC DNA]</scope>
    <source>
        <tissue evidence="2">Leaf</tissue>
    </source>
</reference>
<proteinExistence type="predicted"/>
<gene>
    <name evidence="2" type="ORF">MANES_10G116700</name>
</gene>
<name>A0A2C9V5I1_MANES</name>
<organism evidence="2">
    <name type="scientific">Manihot esculenta</name>
    <name type="common">Cassava</name>
    <name type="synonym">Jatropha manihot</name>
    <dbReference type="NCBI Taxonomy" id="3983"/>
    <lineage>
        <taxon>Eukaryota</taxon>
        <taxon>Viridiplantae</taxon>
        <taxon>Streptophyta</taxon>
        <taxon>Embryophyta</taxon>
        <taxon>Tracheophyta</taxon>
        <taxon>Spermatophyta</taxon>
        <taxon>Magnoliopsida</taxon>
        <taxon>eudicotyledons</taxon>
        <taxon>Gunneridae</taxon>
        <taxon>Pentapetalae</taxon>
        <taxon>rosids</taxon>
        <taxon>fabids</taxon>
        <taxon>Malpighiales</taxon>
        <taxon>Euphorbiaceae</taxon>
        <taxon>Crotonoideae</taxon>
        <taxon>Manihoteae</taxon>
        <taxon>Manihot</taxon>
    </lineage>
</organism>
<feature type="compositionally biased region" description="Basic and acidic residues" evidence="1">
    <location>
        <begin position="73"/>
        <end position="92"/>
    </location>
</feature>
<accession>A0A2C9V5I1</accession>